<comment type="similarity">
    <text evidence="3">Belongs to the intermediate filament family.</text>
</comment>
<dbReference type="InterPro" id="IPR003054">
    <property type="entry name" value="Keratin_II"/>
</dbReference>
<dbReference type="Gene3D" id="1.20.5.170">
    <property type="match status" value="1"/>
</dbReference>
<dbReference type="SMART" id="SM01391">
    <property type="entry name" value="Filament"/>
    <property type="match status" value="1"/>
</dbReference>
<feature type="coiled-coil region" evidence="4">
    <location>
        <begin position="367"/>
        <end position="447"/>
    </location>
</feature>
<evidence type="ECO:0000256" key="1">
    <source>
        <dbReference type="ARBA" id="ARBA00022754"/>
    </source>
</evidence>
<protein>
    <submittedName>
        <fullName evidence="7">Keratin, type II cytoskeletal 4-like</fullName>
    </submittedName>
</protein>
<dbReference type="InParanoid" id="A0A1U7RZ34"/>
<feature type="domain" description="IF rod" evidence="5">
    <location>
        <begin position="156"/>
        <end position="469"/>
    </location>
</feature>
<organism evidence="6 7">
    <name type="scientific">Alligator sinensis</name>
    <name type="common">Chinese alligator</name>
    <dbReference type="NCBI Taxonomy" id="38654"/>
    <lineage>
        <taxon>Eukaryota</taxon>
        <taxon>Metazoa</taxon>
        <taxon>Chordata</taxon>
        <taxon>Craniata</taxon>
        <taxon>Vertebrata</taxon>
        <taxon>Euteleostomi</taxon>
        <taxon>Archelosauria</taxon>
        <taxon>Archosauria</taxon>
        <taxon>Crocodylia</taxon>
        <taxon>Alligatoridae</taxon>
        <taxon>Alligatorinae</taxon>
        <taxon>Alligator</taxon>
    </lineage>
</organism>
<dbReference type="eggNOG" id="ENOG502QRH7">
    <property type="taxonomic scope" value="Eukaryota"/>
</dbReference>
<dbReference type="GO" id="GO:0045109">
    <property type="term" value="P:intermediate filament organization"/>
    <property type="evidence" value="ECO:0007669"/>
    <property type="project" value="TreeGrafter"/>
</dbReference>
<dbReference type="GO" id="GO:0030280">
    <property type="term" value="F:structural constituent of skin epidermis"/>
    <property type="evidence" value="ECO:0007669"/>
    <property type="project" value="TreeGrafter"/>
</dbReference>
<keyword evidence="6" id="KW-1185">Reference proteome</keyword>
<dbReference type="Gene3D" id="1.20.5.500">
    <property type="entry name" value="Single helix bin"/>
    <property type="match status" value="1"/>
</dbReference>
<keyword evidence="2 4" id="KW-0175">Coiled coil</keyword>
<evidence type="ECO:0000313" key="7">
    <source>
        <dbReference type="RefSeq" id="XP_006031800.1"/>
    </source>
</evidence>
<dbReference type="PANTHER" id="PTHR45616">
    <property type="entry name" value="GATA-TYPE DOMAIN-CONTAINING PROTEIN"/>
    <property type="match status" value="1"/>
</dbReference>
<dbReference type="Pfam" id="PF16208">
    <property type="entry name" value="Keratin_2_head"/>
    <property type="match status" value="1"/>
</dbReference>
<dbReference type="KEGG" id="asn:102373417"/>
<dbReference type="RefSeq" id="XP_006031800.1">
    <property type="nucleotide sequence ID" value="XM_006031738.1"/>
</dbReference>
<dbReference type="GO" id="GO:0045095">
    <property type="term" value="C:keratin filament"/>
    <property type="evidence" value="ECO:0007669"/>
    <property type="project" value="InterPro"/>
</dbReference>
<evidence type="ECO:0000256" key="2">
    <source>
        <dbReference type="ARBA" id="ARBA00023054"/>
    </source>
</evidence>
<evidence type="ECO:0000259" key="5">
    <source>
        <dbReference type="PROSITE" id="PS51842"/>
    </source>
</evidence>
<dbReference type="Proteomes" id="UP000189705">
    <property type="component" value="Unplaced"/>
</dbReference>
<evidence type="ECO:0000256" key="3">
    <source>
        <dbReference type="RuleBase" id="RU000685"/>
    </source>
</evidence>
<dbReference type="GO" id="GO:0031424">
    <property type="term" value="P:keratinization"/>
    <property type="evidence" value="ECO:0007669"/>
    <property type="project" value="TreeGrafter"/>
</dbReference>
<accession>A0A1U7RZ34</accession>
<dbReference type="InterPro" id="IPR039008">
    <property type="entry name" value="IF_rod_dom"/>
</dbReference>
<dbReference type="OrthoDB" id="2441647at2759"/>
<dbReference type="Gene3D" id="1.20.5.1160">
    <property type="entry name" value="Vasodilator-stimulated phosphoprotein"/>
    <property type="match status" value="1"/>
</dbReference>
<reference evidence="7" key="1">
    <citation type="submission" date="2025-08" db="UniProtKB">
        <authorList>
            <consortium name="RefSeq"/>
        </authorList>
    </citation>
    <scope>IDENTIFICATION</scope>
</reference>
<feature type="coiled-coil region" evidence="4">
    <location>
        <begin position="239"/>
        <end position="294"/>
    </location>
</feature>
<sequence length="608" mass="64958">MSRQCFSSRGFSSSSAVCGFGRGNGSSASVGWSPGRGYGGFSSRSVCDLGRTARISFGGGYPSRGYPSGVYGGFGIGRCGAYGGGAAYGGHMGLGNAVCFAGVGSHGGFGGHRGAFAGFGGPCRSEGIRGVNIHPELLKPLAVGLDPAECQVRTHEKEQIKNLNNKFACFIDKVRLLEQQNKVLTTKWDLLQQCIVPGTRRNLEPLYESFICNLKKQLEHLLCDRDKLMCEEKAANHLVDEFKCKYEEQINRRTAAENEFVVLKKDVDCLHLTKEELEIRVALLRQQLEFLTCIFAEERAQMDCQLCDTSVIVEMDNNRGLDMDSIINSVKCCYEEIAHKSKAEVEAFYQTRLEELHTNRGKYCDDLRISQCEIADLKRGIQKLQGELDGVKKQIGCLETAICDAEHHGDCTLKDAREKHINLQTALQQAKDKLACLLRDYQELLNVKLALDIEIATYRSLLEGEESRICTGTPACISVVSGGCTIGDNLAVGVGRGGAARGEVGSGGGVGSMAGGGGFSSRSGECITRMGGRLGSRIAVAGFGKGGPVPCEGVFMGAGGMGSMGNVVHDEVEHFGPGGLGGMGGGACNAGMRASSTMHVMSSGTMPR</sequence>
<dbReference type="FunFam" id="1.20.5.1160:FF:000001">
    <property type="entry name" value="Keratin type II"/>
    <property type="match status" value="1"/>
</dbReference>
<name>A0A1U7RZ34_ALLSI</name>
<dbReference type="FunFam" id="1.20.5.170:FF:000004">
    <property type="entry name" value="Keratin, type II cytoskeletal 5"/>
    <property type="match status" value="1"/>
</dbReference>
<dbReference type="PROSITE" id="PS51842">
    <property type="entry name" value="IF_ROD_2"/>
    <property type="match status" value="1"/>
</dbReference>
<gene>
    <name evidence="7" type="primary">LOC102373417</name>
</gene>
<keyword evidence="1 3" id="KW-0403">Intermediate filament</keyword>
<dbReference type="STRING" id="38654.A0A1U7RZ34"/>
<dbReference type="PRINTS" id="PR01276">
    <property type="entry name" value="TYPE2KERATIN"/>
</dbReference>
<evidence type="ECO:0000313" key="6">
    <source>
        <dbReference type="Proteomes" id="UP000189705"/>
    </source>
</evidence>
<proteinExistence type="inferred from homology"/>
<dbReference type="PROSITE" id="PS00226">
    <property type="entry name" value="IF_ROD_1"/>
    <property type="match status" value="1"/>
</dbReference>
<dbReference type="InterPro" id="IPR032444">
    <property type="entry name" value="Keratin_2_head"/>
</dbReference>
<dbReference type="AlphaFoldDB" id="A0A1U7RZ34"/>
<dbReference type="GO" id="GO:0005615">
    <property type="term" value="C:extracellular space"/>
    <property type="evidence" value="ECO:0007669"/>
    <property type="project" value="TreeGrafter"/>
</dbReference>
<dbReference type="PANTHER" id="PTHR45616:SF19">
    <property type="entry name" value="KERATIN 90"/>
    <property type="match status" value="1"/>
</dbReference>
<dbReference type="Pfam" id="PF00038">
    <property type="entry name" value="Filament"/>
    <property type="match status" value="1"/>
</dbReference>
<dbReference type="SUPFAM" id="SSF64593">
    <property type="entry name" value="Intermediate filament protein, coiled coil region"/>
    <property type="match status" value="2"/>
</dbReference>
<dbReference type="GeneID" id="102373417"/>
<dbReference type="InterPro" id="IPR018039">
    <property type="entry name" value="IF_conserved"/>
</dbReference>
<evidence type="ECO:0000256" key="4">
    <source>
        <dbReference type="SAM" id="Coils"/>
    </source>
</evidence>